<evidence type="ECO:0000256" key="1">
    <source>
        <dbReference type="ARBA" id="ARBA00004123"/>
    </source>
</evidence>
<gene>
    <name evidence="8" type="ORF">KLDO_g2936</name>
</gene>
<evidence type="ECO:0000256" key="6">
    <source>
        <dbReference type="SAM" id="Coils"/>
    </source>
</evidence>
<dbReference type="Proteomes" id="UP000031516">
    <property type="component" value="Unassembled WGS sequence"/>
</dbReference>
<keyword evidence="9" id="KW-1185">Reference proteome</keyword>
<keyword evidence="5" id="KW-0469">Meiosis</keyword>
<dbReference type="Gene3D" id="1.10.10.10">
    <property type="entry name" value="Winged helix-like DNA-binding domain superfamily/Winged helix DNA-binding domain"/>
    <property type="match status" value="1"/>
</dbReference>
<dbReference type="InterPro" id="IPR010776">
    <property type="entry name" value="Hop2_WH_dom"/>
</dbReference>
<dbReference type="GO" id="GO:0007129">
    <property type="term" value="P:homologous chromosome pairing at meiosis"/>
    <property type="evidence" value="ECO:0007669"/>
    <property type="project" value="TreeGrafter"/>
</dbReference>
<evidence type="ECO:0000313" key="9">
    <source>
        <dbReference type="Proteomes" id="UP000031516"/>
    </source>
</evidence>
<evidence type="ECO:0000256" key="4">
    <source>
        <dbReference type="ARBA" id="ARBA00023242"/>
    </source>
</evidence>
<dbReference type="EMBL" id="CCBQ010000039">
    <property type="protein sequence ID" value="CDO94679.1"/>
    <property type="molecule type" value="Genomic_DNA"/>
</dbReference>
<protein>
    <submittedName>
        <fullName evidence="8">WGS project CCBQ000000000 data, contig 00014</fullName>
    </submittedName>
</protein>
<dbReference type="GO" id="GO:0120231">
    <property type="term" value="C:DNA recombinase auxiliary factor complex"/>
    <property type="evidence" value="ECO:0007669"/>
    <property type="project" value="TreeGrafter"/>
</dbReference>
<sequence length="173" mass="19658">MPPKQNLHNAVSKTNAVKALDALVADNKISCKQFGKISIYVRNEIQIQLEDNQESKDVAFEDIQELNEELAKIVAERQAWSTKISLLLAEPSNNDLIEMIEQAHKKIDELDTNIKYLSNTPSDSASDALVRYVQGSRLLVEKESKNRRRDWKSCMQLVKHGIQPKDVNNLLVC</sequence>
<dbReference type="GO" id="GO:0000709">
    <property type="term" value="P:meiotic joint molecule formation"/>
    <property type="evidence" value="ECO:0007669"/>
    <property type="project" value="TreeGrafter"/>
</dbReference>
<feature type="coiled-coil region" evidence="6">
    <location>
        <begin position="49"/>
        <end position="120"/>
    </location>
</feature>
<keyword evidence="6" id="KW-0175">Coiled coil</keyword>
<organism evidence="8 9">
    <name type="scientific">Kluyveromyces dobzhanskii CBS 2104</name>
    <dbReference type="NCBI Taxonomy" id="1427455"/>
    <lineage>
        <taxon>Eukaryota</taxon>
        <taxon>Fungi</taxon>
        <taxon>Dikarya</taxon>
        <taxon>Ascomycota</taxon>
        <taxon>Saccharomycotina</taxon>
        <taxon>Saccharomycetes</taxon>
        <taxon>Saccharomycetales</taxon>
        <taxon>Saccharomycetaceae</taxon>
        <taxon>Kluyveromyces</taxon>
    </lineage>
</organism>
<reference evidence="8 9" key="1">
    <citation type="submission" date="2014-03" db="EMBL/GenBank/DDBJ databases">
        <title>The genome of Kluyveromyces dobzhanskii.</title>
        <authorList>
            <person name="Nystedt B."/>
            <person name="Astrom S."/>
        </authorList>
    </citation>
    <scope>NUCLEOTIDE SEQUENCE [LARGE SCALE GENOMIC DNA]</scope>
    <source>
        <strain evidence="8 9">CBS 2104</strain>
    </source>
</reference>
<dbReference type="PANTHER" id="PTHR15938">
    <property type="entry name" value="TBP-1 INTERACTING PROTEIN"/>
    <property type="match status" value="1"/>
</dbReference>
<dbReference type="PANTHER" id="PTHR15938:SF0">
    <property type="entry name" value="HOMOLOGOUS-PAIRING PROTEIN 2 HOMOLOG"/>
    <property type="match status" value="1"/>
</dbReference>
<name>A0A0A8L727_9SACH</name>
<comment type="similarity">
    <text evidence="2">Belongs to the HOP2 family.</text>
</comment>
<dbReference type="OrthoDB" id="272266at2759"/>
<dbReference type="GO" id="GO:0010774">
    <property type="term" value="P:meiotic strand invasion involved in reciprocal meiotic recombination"/>
    <property type="evidence" value="ECO:0007669"/>
    <property type="project" value="TreeGrafter"/>
</dbReference>
<comment type="caution">
    <text evidence="8">The sequence shown here is derived from an EMBL/GenBank/DDBJ whole genome shotgun (WGS) entry which is preliminary data.</text>
</comment>
<comment type="subcellular location">
    <subcellularLocation>
        <location evidence="1">Nucleus</location>
    </subcellularLocation>
</comment>
<keyword evidence="3" id="KW-0233">DNA recombination</keyword>
<evidence type="ECO:0000256" key="3">
    <source>
        <dbReference type="ARBA" id="ARBA00023172"/>
    </source>
</evidence>
<dbReference type="Pfam" id="PF07106">
    <property type="entry name" value="WHD_TBPIP"/>
    <property type="match status" value="1"/>
</dbReference>
<dbReference type="AlphaFoldDB" id="A0A0A8L727"/>
<feature type="domain" description="Homologous-pairing protein 2 winged helix" evidence="7">
    <location>
        <begin position="5"/>
        <end position="42"/>
    </location>
</feature>
<evidence type="ECO:0000256" key="2">
    <source>
        <dbReference type="ARBA" id="ARBA00007922"/>
    </source>
</evidence>
<accession>A0A0A8L727</accession>
<proteinExistence type="inferred from homology"/>
<evidence type="ECO:0000259" key="7">
    <source>
        <dbReference type="Pfam" id="PF07106"/>
    </source>
</evidence>
<keyword evidence="4" id="KW-0539">Nucleus</keyword>
<evidence type="ECO:0000256" key="5">
    <source>
        <dbReference type="ARBA" id="ARBA00023254"/>
    </source>
</evidence>
<dbReference type="GO" id="GO:0000794">
    <property type="term" value="C:condensed nuclear chromosome"/>
    <property type="evidence" value="ECO:0007669"/>
    <property type="project" value="TreeGrafter"/>
</dbReference>
<dbReference type="InterPro" id="IPR036388">
    <property type="entry name" value="WH-like_DNA-bd_sf"/>
</dbReference>
<dbReference type="GO" id="GO:0120230">
    <property type="term" value="F:recombinase activator activity"/>
    <property type="evidence" value="ECO:0007669"/>
    <property type="project" value="TreeGrafter"/>
</dbReference>
<dbReference type="GO" id="GO:0003690">
    <property type="term" value="F:double-stranded DNA binding"/>
    <property type="evidence" value="ECO:0007669"/>
    <property type="project" value="TreeGrafter"/>
</dbReference>
<evidence type="ECO:0000313" key="8">
    <source>
        <dbReference type="EMBL" id="CDO94679.1"/>
    </source>
</evidence>